<dbReference type="Proteomes" id="UP000663828">
    <property type="component" value="Unassembled WGS sequence"/>
</dbReference>
<proteinExistence type="predicted"/>
<protein>
    <submittedName>
        <fullName evidence="2">Uncharacterized protein</fullName>
    </submittedName>
</protein>
<dbReference type="AlphaFoldDB" id="A0A815Y463"/>
<dbReference type="Gene3D" id="3.90.176.10">
    <property type="entry name" value="Toxin ADP-ribosyltransferase, Chain A, domain 1"/>
    <property type="match status" value="1"/>
</dbReference>
<evidence type="ECO:0000313" key="2">
    <source>
        <dbReference type="EMBL" id="CAF1565607.1"/>
    </source>
</evidence>
<dbReference type="Proteomes" id="UP000663852">
    <property type="component" value="Unassembled WGS sequence"/>
</dbReference>
<gene>
    <name evidence="1" type="ORF">EDS130_LOCUS33120</name>
    <name evidence="2" type="ORF">XAT740_LOCUS44009</name>
</gene>
<sequence length="374" mass="42423">MGSSCSSLDCCCCCCCRCCCCDDEPQIQRLPSNYVQPTTNESQRKTGRKHFEYFCITTQNISKLIDGYQNEPDVSLEEALKFTNRKIAHLPECIAQAKAKCNRSTKHRLTHDESAAIYLYSMNWEPSSLCEELKRAFDSGQRAQVKPWFKYLKLLKNALDKLPYAKTTIFQGTSYDSQLEEKLMRYQNSSNSMFSSGPTPLYPSLGSAVTSIDEIKDCLNGPSIILAYEPNYGRLVGDYTENNQMKVIIFPEKKSDGSILPGAKLLVMKTVEHQTDGSVFIHLTSKTSPPTPATPELKLETHFVCRNTNCGHFCRGKHKIGHCYGFKYLDHQCKHHCVLKNKCCQCGKHSKQLLQCNKCEICFCDDCCFQQFLT</sequence>
<comment type="caution">
    <text evidence="2">The sequence shown here is derived from an EMBL/GenBank/DDBJ whole genome shotgun (WGS) entry which is preliminary data.</text>
</comment>
<evidence type="ECO:0000313" key="3">
    <source>
        <dbReference type="Proteomes" id="UP000663828"/>
    </source>
</evidence>
<evidence type="ECO:0000313" key="1">
    <source>
        <dbReference type="EMBL" id="CAF1348155.1"/>
    </source>
</evidence>
<dbReference type="EMBL" id="CAJNOR010005515">
    <property type="protein sequence ID" value="CAF1565607.1"/>
    <property type="molecule type" value="Genomic_DNA"/>
</dbReference>
<reference evidence="2" key="1">
    <citation type="submission" date="2021-02" db="EMBL/GenBank/DDBJ databases">
        <authorList>
            <person name="Nowell W R."/>
        </authorList>
    </citation>
    <scope>NUCLEOTIDE SEQUENCE</scope>
</reference>
<accession>A0A815Y463</accession>
<dbReference type="OrthoDB" id="423533at2759"/>
<dbReference type="EMBL" id="CAJNOJ010000261">
    <property type="protein sequence ID" value="CAF1348155.1"/>
    <property type="molecule type" value="Genomic_DNA"/>
</dbReference>
<keyword evidence="3" id="KW-1185">Reference proteome</keyword>
<name>A0A815Y463_ADIRI</name>
<organism evidence="2 3">
    <name type="scientific">Adineta ricciae</name>
    <name type="common">Rotifer</name>
    <dbReference type="NCBI Taxonomy" id="249248"/>
    <lineage>
        <taxon>Eukaryota</taxon>
        <taxon>Metazoa</taxon>
        <taxon>Spiralia</taxon>
        <taxon>Gnathifera</taxon>
        <taxon>Rotifera</taxon>
        <taxon>Eurotatoria</taxon>
        <taxon>Bdelloidea</taxon>
        <taxon>Adinetida</taxon>
        <taxon>Adinetidae</taxon>
        <taxon>Adineta</taxon>
    </lineage>
</organism>